<proteinExistence type="inferred from homology"/>
<feature type="domain" description="AMP-dependent synthetase/ligase" evidence="5">
    <location>
        <begin position="100"/>
        <end position="481"/>
    </location>
</feature>
<organism evidence="7 8">
    <name type="scientific">Thiomonas bhubaneswarensis</name>
    <dbReference type="NCBI Taxonomy" id="339866"/>
    <lineage>
        <taxon>Bacteria</taxon>
        <taxon>Pseudomonadati</taxon>
        <taxon>Pseudomonadota</taxon>
        <taxon>Betaproteobacteria</taxon>
        <taxon>Burkholderiales</taxon>
        <taxon>Thiomonas</taxon>
    </lineage>
</organism>
<dbReference type="EMBL" id="CYHF01000015">
    <property type="protein sequence ID" value="CUB00594.1"/>
    <property type="molecule type" value="Genomic_DNA"/>
</dbReference>
<dbReference type="NCBIfam" id="NF002937">
    <property type="entry name" value="PRK03584.1"/>
    <property type="match status" value="1"/>
</dbReference>
<keyword evidence="2" id="KW-0436">Ligase</keyword>
<dbReference type="PANTHER" id="PTHR42921">
    <property type="entry name" value="ACETOACETYL-COA SYNTHETASE"/>
    <property type="match status" value="1"/>
</dbReference>
<evidence type="ECO:0000259" key="5">
    <source>
        <dbReference type="Pfam" id="PF00501"/>
    </source>
</evidence>
<dbReference type="Proteomes" id="UP000183649">
    <property type="component" value="Unassembled WGS sequence"/>
</dbReference>
<dbReference type="Gene3D" id="3.40.50.12780">
    <property type="entry name" value="N-terminal domain of ligase-like"/>
    <property type="match status" value="1"/>
</dbReference>
<dbReference type="Gene3D" id="3.30.300.30">
    <property type="match status" value="1"/>
</dbReference>
<keyword evidence="8" id="KW-1185">Reference proteome</keyword>
<evidence type="ECO:0000313" key="7">
    <source>
        <dbReference type="EMBL" id="CUB00594.1"/>
    </source>
</evidence>
<dbReference type="AlphaFoldDB" id="A0A0K6IBW1"/>
<evidence type="ECO:0000256" key="4">
    <source>
        <dbReference type="ARBA" id="ARBA00022840"/>
    </source>
</evidence>
<dbReference type="SUPFAM" id="SSF56801">
    <property type="entry name" value="Acetyl-CoA synthetase-like"/>
    <property type="match status" value="1"/>
</dbReference>
<dbReference type="STRING" id="339866.GCA_001418255_02955"/>
<dbReference type="PANTHER" id="PTHR42921:SF1">
    <property type="entry name" value="ACETOACETYL-COA SYNTHETASE"/>
    <property type="match status" value="1"/>
</dbReference>
<dbReference type="InterPro" id="IPR000873">
    <property type="entry name" value="AMP-dep_synth/lig_dom"/>
</dbReference>
<sequence>MPDSERDQPLWRPSPQRIAASHIEAFRQWVNDRHGLPLQTYQDMLDWSVAEQAQFWNAVWETSDVIAEHKGERVLVDGDRMPGARFFPDARLNFAQNLMRRNDDAVALHFWGEDQVRRSLSWRDLHAEVSRLQQALVHWGVKAGDRVAAYMPNMPETVIAMLAATSLGATFTSASPDFGVQGVLDRFGQTQPKVLIACDGYFYNGKTFSNLGKLAELVPLLPSVVKTVVVPYVAQALGQQPDLGAIAGAQIWEQALEAFAPRAVQFAPQPFDHPVYILYSSGTTGAPKCIVHRAGGVLLKHLAELRLQVDIHPEDRVFFFTTCGWMMWNWLMSALSQGATVCLYDGSPGLRNNAILFDYADAVDFTHLGTSAKFIEALGKSGIAPKQTHRLGSLRTLMSTGSPLAPEGFDYVYDKVKSDICLSSLSGGTDLVACFIAGSPMNPVWRGEIQACALGMAVIVADDDGKPLPDGQKGELVCTKPFPSMPLGFLVDGSLEKGEQKYHDAYFAQFPNVWWHGDYIERTTHGGYIIFGRSDATLNPGGVRIGTAEIYRQVERVDEVLESIVIGQNWPPGAYGDVRVVLFVRLRDGVVLDDALIDKIKRQIRDNTTPRHVPARIVQVHDIPRTKSNKIVEIAVRNLIHGDPVKNVSALANPEALDEYRALRAELERI</sequence>
<dbReference type="GO" id="GO:0030729">
    <property type="term" value="F:acetoacetate-CoA ligase activity"/>
    <property type="evidence" value="ECO:0007669"/>
    <property type="project" value="InterPro"/>
</dbReference>
<evidence type="ECO:0000313" key="8">
    <source>
        <dbReference type="Proteomes" id="UP000183649"/>
    </source>
</evidence>
<dbReference type="OrthoDB" id="9766486at2"/>
<name>A0A0K6IBW1_9BURK</name>
<dbReference type="InterPro" id="IPR045851">
    <property type="entry name" value="AMP-bd_C_sf"/>
</dbReference>
<dbReference type="GO" id="GO:0005524">
    <property type="term" value="F:ATP binding"/>
    <property type="evidence" value="ECO:0007669"/>
    <property type="project" value="UniProtKB-KW"/>
</dbReference>
<evidence type="ECO:0000256" key="1">
    <source>
        <dbReference type="ARBA" id="ARBA00006432"/>
    </source>
</evidence>
<keyword evidence="3" id="KW-0547">Nucleotide-binding</keyword>
<dbReference type="InterPro" id="IPR042099">
    <property type="entry name" value="ANL_N_sf"/>
</dbReference>
<dbReference type="Pfam" id="PF16177">
    <property type="entry name" value="ACAS_N"/>
    <property type="match status" value="1"/>
</dbReference>
<protein>
    <submittedName>
        <fullName evidence="7">Acetoacetyl-CoA synthase</fullName>
    </submittedName>
</protein>
<evidence type="ECO:0000259" key="6">
    <source>
        <dbReference type="Pfam" id="PF16177"/>
    </source>
</evidence>
<evidence type="ECO:0000256" key="2">
    <source>
        <dbReference type="ARBA" id="ARBA00022598"/>
    </source>
</evidence>
<dbReference type="InterPro" id="IPR032387">
    <property type="entry name" value="ACAS_N"/>
</dbReference>
<dbReference type="InterPro" id="IPR020845">
    <property type="entry name" value="AMP-binding_CS"/>
</dbReference>
<dbReference type="PROSITE" id="PS00455">
    <property type="entry name" value="AMP_BINDING"/>
    <property type="match status" value="1"/>
</dbReference>
<keyword evidence="4" id="KW-0067">ATP-binding</keyword>
<dbReference type="RefSeq" id="WP_055451770.1">
    <property type="nucleotide sequence ID" value="NZ_CYHF01000015.1"/>
</dbReference>
<dbReference type="GO" id="GO:0006629">
    <property type="term" value="P:lipid metabolic process"/>
    <property type="evidence" value="ECO:0007669"/>
    <property type="project" value="InterPro"/>
</dbReference>
<reference evidence="8" key="1">
    <citation type="submission" date="2015-08" db="EMBL/GenBank/DDBJ databases">
        <authorList>
            <person name="Varghese N."/>
        </authorList>
    </citation>
    <scope>NUCLEOTIDE SEQUENCE [LARGE SCALE GENOMIC DNA]</scope>
    <source>
        <strain evidence="8">DSM 18181</strain>
    </source>
</reference>
<feature type="domain" description="Acetyl-coenzyme A synthetase N-terminal" evidence="6">
    <location>
        <begin position="41"/>
        <end position="97"/>
    </location>
</feature>
<dbReference type="Pfam" id="PF00501">
    <property type="entry name" value="AMP-binding"/>
    <property type="match status" value="1"/>
</dbReference>
<accession>A0A0K6IBW1</accession>
<comment type="similarity">
    <text evidence="1">Belongs to the ATP-dependent AMP-binding enzyme family.</text>
</comment>
<dbReference type="InterPro" id="IPR005914">
    <property type="entry name" value="Acac_CoA_synth"/>
</dbReference>
<evidence type="ECO:0000256" key="3">
    <source>
        <dbReference type="ARBA" id="ARBA00022741"/>
    </source>
</evidence>
<dbReference type="NCBIfam" id="TIGR01217">
    <property type="entry name" value="ac_ac_CoA_syn"/>
    <property type="match status" value="1"/>
</dbReference>
<dbReference type="CDD" id="cd05943">
    <property type="entry name" value="AACS"/>
    <property type="match status" value="1"/>
</dbReference>
<gene>
    <name evidence="7" type="ORF">Ga0061069_11533</name>
</gene>